<proteinExistence type="predicted"/>
<sequence length="131" mass="14577">MVIDAHAWETGTTKLEGAFRAGFSWLSGSGDHRQNRKKCFPWPAEEKDWITDGEVEIIMLPKFMISFEVQIPSASGEYREQQLLFTPSRRKQISPSHVDSKSCSPVSLTKVALLIPGIATDRSGELLLSLG</sequence>
<dbReference type="EMBL" id="BSYO01000001">
    <property type="protein sequence ID" value="GMG99744.1"/>
    <property type="molecule type" value="Genomic_DNA"/>
</dbReference>
<evidence type="ECO:0000313" key="1">
    <source>
        <dbReference type="EMBL" id="GMG99744.1"/>
    </source>
</evidence>
<protein>
    <submittedName>
        <fullName evidence="1">Uncharacterized protein</fullName>
    </submittedName>
</protein>
<comment type="caution">
    <text evidence="1">The sequence shown here is derived from an EMBL/GenBank/DDBJ whole genome shotgun (WGS) entry which is preliminary data.</text>
</comment>
<dbReference type="Proteomes" id="UP001279734">
    <property type="component" value="Unassembled WGS sequence"/>
</dbReference>
<evidence type="ECO:0000313" key="2">
    <source>
        <dbReference type="Proteomes" id="UP001279734"/>
    </source>
</evidence>
<organism evidence="1 2">
    <name type="scientific">Nepenthes gracilis</name>
    <name type="common">Slender pitcher plant</name>
    <dbReference type="NCBI Taxonomy" id="150966"/>
    <lineage>
        <taxon>Eukaryota</taxon>
        <taxon>Viridiplantae</taxon>
        <taxon>Streptophyta</taxon>
        <taxon>Embryophyta</taxon>
        <taxon>Tracheophyta</taxon>
        <taxon>Spermatophyta</taxon>
        <taxon>Magnoliopsida</taxon>
        <taxon>eudicotyledons</taxon>
        <taxon>Gunneridae</taxon>
        <taxon>Pentapetalae</taxon>
        <taxon>Caryophyllales</taxon>
        <taxon>Nepenthaceae</taxon>
        <taxon>Nepenthes</taxon>
    </lineage>
</organism>
<dbReference type="AlphaFoldDB" id="A0AAD3P2V1"/>
<accession>A0AAD3P2V1</accession>
<name>A0AAD3P2V1_NEPGR</name>
<keyword evidence="2" id="KW-1185">Reference proteome</keyword>
<gene>
    <name evidence="1" type="ORF">Nepgr_001584</name>
</gene>
<reference evidence="1" key="1">
    <citation type="submission" date="2023-05" db="EMBL/GenBank/DDBJ databases">
        <title>Nepenthes gracilis genome sequencing.</title>
        <authorList>
            <person name="Fukushima K."/>
        </authorList>
    </citation>
    <scope>NUCLEOTIDE SEQUENCE</scope>
    <source>
        <strain evidence="1">SING2019-196</strain>
    </source>
</reference>